<feature type="transmembrane region" description="Helical" evidence="1">
    <location>
        <begin position="12"/>
        <end position="42"/>
    </location>
</feature>
<keyword evidence="1" id="KW-1133">Transmembrane helix</keyword>
<feature type="transmembrane region" description="Helical" evidence="1">
    <location>
        <begin position="48"/>
        <end position="72"/>
    </location>
</feature>
<reference evidence="2" key="1">
    <citation type="journal article" date="2015" name="Nature">
        <title>Complex archaea that bridge the gap between prokaryotes and eukaryotes.</title>
        <authorList>
            <person name="Spang A."/>
            <person name="Saw J.H."/>
            <person name="Jorgensen S.L."/>
            <person name="Zaremba-Niedzwiedzka K."/>
            <person name="Martijn J."/>
            <person name="Lind A.E."/>
            <person name="van Eijk R."/>
            <person name="Schleper C."/>
            <person name="Guy L."/>
            <person name="Ettema T.J."/>
        </authorList>
    </citation>
    <scope>NUCLEOTIDE SEQUENCE</scope>
</reference>
<evidence type="ECO:0000256" key="1">
    <source>
        <dbReference type="SAM" id="Phobius"/>
    </source>
</evidence>
<evidence type="ECO:0000313" key="2">
    <source>
        <dbReference type="EMBL" id="KKM77941.1"/>
    </source>
</evidence>
<keyword evidence="1" id="KW-0472">Membrane</keyword>
<dbReference type="AlphaFoldDB" id="A0A0F9KT46"/>
<name>A0A0F9KT46_9ZZZZ</name>
<organism evidence="2">
    <name type="scientific">marine sediment metagenome</name>
    <dbReference type="NCBI Taxonomy" id="412755"/>
    <lineage>
        <taxon>unclassified sequences</taxon>
        <taxon>metagenomes</taxon>
        <taxon>ecological metagenomes</taxon>
    </lineage>
</organism>
<protein>
    <submittedName>
        <fullName evidence="2">Uncharacterized protein</fullName>
    </submittedName>
</protein>
<dbReference type="EMBL" id="LAZR01008567">
    <property type="protein sequence ID" value="KKM77941.1"/>
    <property type="molecule type" value="Genomic_DNA"/>
</dbReference>
<keyword evidence="1" id="KW-0812">Transmembrane</keyword>
<sequence length="78" mass="9294">MRKIIFLKICLYLFCLIVLIGSVLMMFFIFLNLILFGGIILYEFSISILLLEFICIIISFFIIPFIIYDLLLRKDIYI</sequence>
<comment type="caution">
    <text evidence="2">The sequence shown here is derived from an EMBL/GenBank/DDBJ whole genome shotgun (WGS) entry which is preliminary data.</text>
</comment>
<proteinExistence type="predicted"/>
<gene>
    <name evidence="2" type="ORF">LCGC14_1364920</name>
</gene>
<accession>A0A0F9KT46</accession>